<dbReference type="Proteomes" id="UP000000311">
    <property type="component" value="Unassembled WGS sequence"/>
</dbReference>
<dbReference type="AlphaFoldDB" id="E2ARX1"/>
<protein>
    <submittedName>
        <fullName evidence="2">Uncharacterized protein</fullName>
    </submittedName>
</protein>
<gene>
    <name evidence="2" type="ORF">EAG_05001</name>
</gene>
<name>E2ARX1_CAMFO</name>
<organism evidence="3">
    <name type="scientific">Camponotus floridanus</name>
    <name type="common">Florida carpenter ant</name>
    <dbReference type="NCBI Taxonomy" id="104421"/>
    <lineage>
        <taxon>Eukaryota</taxon>
        <taxon>Metazoa</taxon>
        <taxon>Ecdysozoa</taxon>
        <taxon>Arthropoda</taxon>
        <taxon>Hexapoda</taxon>
        <taxon>Insecta</taxon>
        <taxon>Pterygota</taxon>
        <taxon>Neoptera</taxon>
        <taxon>Endopterygota</taxon>
        <taxon>Hymenoptera</taxon>
        <taxon>Apocrita</taxon>
        <taxon>Aculeata</taxon>
        <taxon>Formicoidea</taxon>
        <taxon>Formicidae</taxon>
        <taxon>Formicinae</taxon>
        <taxon>Camponotus</taxon>
    </lineage>
</organism>
<keyword evidence="3" id="KW-1185">Reference proteome</keyword>
<proteinExistence type="predicted"/>
<dbReference type="InParanoid" id="E2ARX1"/>
<dbReference type="OMA" id="QFPYKYY"/>
<dbReference type="FunCoup" id="E2ARX1">
    <property type="interactions" value="33"/>
</dbReference>
<keyword evidence="1" id="KW-0812">Transmembrane</keyword>
<keyword evidence="1" id="KW-0472">Membrane</keyword>
<evidence type="ECO:0000313" key="3">
    <source>
        <dbReference type="Proteomes" id="UP000000311"/>
    </source>
</evidence>
<dbReference type="EMBL" id="GL442192">
    <property type="protein sequence ID" value="EFN63820.1"/>
    <property type="molecule type" value="Genomic_DNA"/>
</dbReference>
<reference evidence="2 3" key="1">
    <citation type="journal article" date="2010" name="Science">
        <title>Genomic comparison of the ants Camponotus floridanus and Harpegnathos saltator.</title>
        <authorList>
            <person name="Bonasio R."/>
            <person name="Zhang G."/>
            <person name="Ye C."/>
            <person name="Mutti N.S."/>
            <person name="Fang X."/>
            <person name="Qin N."/>
            <person name="Donahue G."/>
            <person name="Yang P."/>
            <person name="Li Q."/>
            <person name="Li C."/>
            <person name="Zhang P."/>
            <person name="Huang Z."/>
            <person name="Berger S.L."/>
            <person name="Reinberg D."/>
            <person name="Wang J."/>
            <person name="Liebig J."/>
        </authorList>
    </citation>
    <scope>NUCLEOTIDE SEQUENCE [LARGE SCALE GENOMIC DNA]</scope>
    <source>
        <strain evidence="3">C129</strain>
    </source>
</reference>
<accession>E2ARX1</accession>
<feature type="transmembrane region" description="Helical" evidence="1">
    <location>
        <begin position="24"/>
        <end position="41"/>
    </location>
</feature>
<evidence type="ECO:0000256" key="1">
    <source>
        <dbReference type="SAM" id="Phobius"/>
    </source>
</evidence>
<evidence type="ECO:0000313" key="2">
    <source>
        <dbReference type="EMBL" id="EFN63820.1"/>
    </source>
</evidence>
<sequence length="70" mass="8541">MRYPYTILGKISQFPYKYYVQNSWFFKYTLIAGLISLPIFYKIQKLSYSPENVKKWEKIHRDMFEGTGHH</sequence>
<keyword evidence="1" id="KW-1133">Transmembrane helix</keyword>